<dbReference type="NCBIfam" id="TIGR01444">
    <property type="entry name" value="fkbM_fam"/>
    <property type="match status" value="1"/>
</dbReference>
<dbReference type="Proteomes" id="UP000217507">
    <property type="component" value="Chromosome"/>
</dbReference>
<gene>
    <name evidence="1" type="ORF">NIES23_36410</name>
</gene>
<dbReference type="InterPro" id="IPR029063">
    <property type="entry name" value="SAM-dependent_MTases_sf"/>
</dbReference>
<reference evidence="1 2" key="1">
    <citation type="submission" date="2017-06" db="EMBL/GenBank/DDBJ databases">
        <title>Genome sequencing of cyanobaciteial culture collection at National Institute for Environmental Studies (NIES).</title>
        <authorList>
            <person name="Hirose Y."/>
            <person name="Shimura Y."/>
            <person name="Fujisawa T."/>
            <person name="Nakamura Y."/>
            <person name="Kawachi M."/>
        </authorList>
    </citation>
    <scope>NUCLEOTIDE SEQUENCE [LARGE SCALE GENOMIC DNA]</scope>
    <source>
        <strain evidence="1 2">NIES-23</strain>
    </source>
</reference>
<protein>
    <recommendedName>
        <fullName evidence="3">Methyltransferase FkbM domain-containing protein</fullName>
    </recommendedName>
</protein>
<evidence type="ECO:0000313" key="2">
    <source>
        <dbReference type="Proteomes" id="UP000217507"/>
    </source>
</evidence>
<dbReference type="SUPFAM" id="SSF53335">
    <property type="entry name" value="S-adenosyl-L-methionine-dependent methyltransferases"/>
    <property type="match status" value="1"/>
</dbReference>
<name>A0A1Z4KPD5_ANAVA</name>
<sequence>MNIQKIKSYINRPEYIFRPVQIFKKIFNLQDNSNNLFKEAHLPWNVKIKITTDTNDVVSKAISKYGIYDLSLTEALWRLTSPGETAIDIGANIGYMTSIMAMKVGQKGKVLCFEPNPEVYKELSDNIEFWEQMTI</sequence>
<dbReference type="Gene3D" id="3.40.50.150">
    <property type="entry name" value="Vaccinia Virus protein VP39"/>
    <property type="match status" value="1"/>
</dbReference>
<accession>A0A1Z4KPD5</accession>
<evidence type="ECO:0008006" key="3">
    <source>
        <dbReference type="Google" id="ProtNLM"/>
    </source>
</evidence>
<proteinExistence type="predicted"/>
<organism evidence="1 2">
    <name type="scientific">Trichormus variabilis NIES-23</name>
    <dbReference type="NCBI Taxonomy" id="1973479"/>
    <lineage>
        <taxon>Bacteria</taxon>
        <taxon>Bacillati</taxon>
        <taxon>Cyanobacteriota</taxon>
        <taxon>Cyanophyceae</taxon>
        <taxon>Nostocales</taxon>
        <taxon>Nostocaceae</taxon>
        <taxon>Trichormus</taxon>
    </lineage>
</organism>
<dbReference type="EMBL" id="AP018216">
    <property type="protein sequence ID" value="BAY70832.1"/>
    <property type="molecule type" value="Genomic_DNA"/>
</dbReference>
<dbReference type="AlphaFoldDB" id="A0A1Z4KPD5"/>
<dbReference type="InterPro" id="IPR006342">
    <property type="entry name" value="FkbM_mtfrase"/>
</dbReference>
<evidence type="ECO:0000313" key="1">
    <source>
        <dbReference type="EMBL" id="BAY70832.1"/>
    </source>
</evidence>
<dbReference type="Pfam" id="PF01135">
    <property type="entry name" value="PCMT"/>
    <property type="match status" value="1"/>
</dbReference>